<proteinExistence type="predicted"/>
<dbReference type="CDD" id="cd00093">
    <property type="entry name" value="HTH_XRE"/>
    <property type="match status" value="1"/>
</dbReference>
<dbReference type="SUPFAM" id="SSF47413">
    <property type="entry name" value="lambda repressor-like DNA-binding domains"/>
    <property type="match status" value="1"/>
</dbReference>
<dbReference type="InterPro" id="IPR017507">
    <property type="entry name" value="Tscrpt_reg_HipB-like"/>
</dbReference>
<feature type="domain" description="HTH cro/C1-type" evidence="1">
    <location>
        <begin position="19"/>
        <end position="73"/>
    </location>
</feature>
<sequence>MPDEEWIKVAFEQTLAESVRARRVAEQLTQADLADLAGVSERFVRSVEHGKPTVRLESLLVVLRTLGLDLAVTGWRRETQGAEGPESQGGGIR</sequence>
<dbReference type="Proteomes" id="UP001500974">
    <property type="component" value="Unassembled WGS sequence"/>
</dbReference>
<name>A0ABN3AZP8_9MICC</name>
<dbReference type="InterPro" id="IPR010982">
    <property type="entry name" value="Lambda_DNA-bd_dom_sf"/>
</dbReference>
<evidence type="ECO:0000259" key="1">
    <source>
        <dbReference type="PROSITE" id="PS50943"/>
    </source>
</evidence>
<gene>
    <name evidence="2" type="ORF">GCM10009784_27330</name>
</gene>
<dbReference type="SMART" id="SM00530">
    <property type="entry name" value="HTH_XRE"/>
    <property type="match status" value="1"/>
</dbReference>
<dbReference type="Gene3D" id="1.10.260.40">
    <property type="entry name" value="lambda repressor-like DNA-binding domains"/>
    <property type="match status" value="1"/>
</dbReference>
<dbReference type="NCBIfam" id="TIGR03070">
    <property type="entry name" value="couple_hipB"/>
    <property type="match status" value="1"/>
</dbReference>
<dbReference type="InterPro" id="IPR001387">
    <property type="entry name" value="Cro/C1-type_HTH"/>
</dbReference>
<dbReference type="PROSITE" id="PS50943">
    <property type="entry name" value="HTH_CROC1"/>
    <property type="match status" value="1"/>
</dbReference>
<reference evidence="2 3" key="1">
    <citation type="journal article" date="2019" name="Int. J. Syst. Evol. Microbiol.">
        <title>The Global Catalogue of Microorganisms (GCM) 10K type strain sequencing project: providing services to taxonomists for standard genome sequencing and annotation.</title>
        <authorList>
            <consortium name="The Broad Institute Genomics Platform"/>
            <consortium name="The Broad Institute Genome Sequencing Center for Infectious Disease"/>
            <person name="Wu L."/>
            <person name="Ma J."/>
        </authorList>
    </citation>
    <scope>NUCLEOTIDE SEQUENCE [LARGE SCALE GENOMIC DNA]</scope>
    <source>
        <strain evidence="2 3">JCM 14917</strain>
    </source>
</reference>
<comment type="caution">
    <text evidence="2">The sequence shown here is derived from an EMBL/GenBank/DDBJ whole genome shotgun (WGS) entry which is preliminary data.</text>
</comment>
<dbReference type="Pfam" id="PF01381">
    <property type="entry name" value="HTH_3"/>
    <property type="match status" value="1"/>
</dbReference>
<accession>A0ABN3AZP8</accession>
<evidence type="ECO:0000313" key="3">
    <source>
        <dbReference type="Proteomes" id="UP001500974"/>
    </source>
</evidence>
<protein>
    <recommendedName>
        <fullName evidence="1">HTH cro/C1-type domain-containing protein</fullName>
    </recommendedName>
</protein>
<keyword evidence="3" id="KW-1185">Reference proteome</keyword>
<dbReference type="EMBL" id="BAAAON010000003">
    <property type="protein sequence ID" value="GAA2177286.1"/>
    <property type="molecule type" value="Genomic_DNA"/>
</dbReference>
<evidence type="ECO:0000313" key="2">
    <source>
        <dbReference type="EMBL" id="GAA2177286.1"/>
    </source>
</evidence>
<organism evidence="2 3">
    <name type="scientific">Arthrobacter parietis</name>
    <dbReference type="NCBI Taxonomy" id="271434"/>
    <lineage>
        <taxon>Bacteria</taxon>
        <taxon>Bacillati</taxon>
        <taxon>Actinomycetota</taxon>
        <taxon>Actinomycetes</taxon>
        <taxon>Micrococcales</taxon>
        <taxon>Micrococcaceae</taxon>
        <taxon>Arthrobacter</taxon>
    </lineage>
</organism>